<evidence type="ECO:0000313" key="2">
    <source>
        <dbReference type="EMBL" id="RLE13491.1"/>
    </source>
</evidence>
<dbReference type="Pfam" id="PF26312">
    <property type="entry name" value="DUF8083"/>
    <property type="match status" value="1"/>
</dbReference>
<name>A0A662DGS3_UNCAE</name>
<evidence type="ECO:0000259" key="1">
    <source>
        <dbReference type="Pfam" id="PF26312"/>
    </source>
</evidence>
<dbReference type="Proteomes" id="UP000267654">
    <property type="component" value="Unassembled WGS sequence"/>
</dbReference>
<comment type="caution">
    <text evidence="2">The sequence shown here is derived from an EMBL/GenBank/DDBJ whole genome shotgun (WGS) entry which is preliminary data.</text>
</comment>
<organism evidence="2 3">
    <name type="scientific">Aerophobetes bacterium</name>
    <dbReference type="NCBI Taxonomy" id="2030807"/>
    <lineage>
        <taxon>Bacteria</taxon>
        <taxon>Candidatus Aerophobota</taxon>
    </lineage>
</organism>
<sequence>MFSDEELETDKSARDIWNGLYALEKGNITESMRYFDILEKRWNKIREKGEKLTNIVEKEFKNKGAQIIEFSNKEDGEP</sequence>
<protein>
    <recommendedName>
        <fullName evidence="1">DUF8083 domain-containing protein</fullName>
    </recommendedName>
</protein>
<dbReference type="InterPro" id="IPR058396">
    <property type="entry name" value="DUF8083"/>
</dbReference>
<gene>
    <name evidence="2" type="ORF">DRI96_02915</name>
</gene>
<proteinExistence type="predicted"/>
<dbReference type="AlphaFoldDB" id="A0A662DGS3"/>
<accession>A0A662DGS3</accession>
<feature type="domain" description="DUF8083" evidence="1">
    <location>
        <begin position="2"/>
        <end position="47"/>
    </location>
</feature>
<dbReference type="EMBL" id="QMQB01000086">
    <property type="protein sequence ID" value="RLE13491.1"/>
    <property type="molecule type" value="Genomic_DNA"/>
</dbReference>
<reference evidence="2 3" key="1">
    <citation type="submission" date="2018-06" db="EMBL/GenBank/DDBJ databases">
        <title>Extensive metabolic versatility and redundancy in microbially diverse, dynamic hydrothermal sediments.</title>
        <authorList>
            <person name="Dombrowski N."/>
            <person name="Teske A."/>
            <person name="Baker B.J."/>
        </authorList>
    </citation>
    <scope>NUCLEOTIDE SEQUENCE [LARGE SCALE GENOMIC DNA]</scope>
    <source>
        <strain evidence="2">B19_G9</strain>
    </source>
</reference>
<evidence type="ECO:0000313" key="3">
    <source>
        <dbReference type="Proteomes" id="UP000267654"/>
    </source>
</evidence>